<dbReference type="GO" id="GO:0005829">
    <property type="term" value="C:cytosol"/>
    <property type="evidence" value="ECO:0007669"/>
    <property type="project" value="GOC"/>
</dbReference>
<sequence>MLILCIGDLHIPHRACDLPQQFKELLKPGKIHSILSTGNLCCKSFIDYLKNLTSDIHLVQGDFDEFTSPESSIVNLGGFKIGISHGHQVVPWGDTDRLGHMQRQMDVDILITGHTHEYKVTTCGSGLQINPGSATGAYSTCRNTVTPSFVLLDLDGSKATVYVYQLVDGKVKVEKVDYVKPT</sequence>
<evidence type="ECO:0000256" key="1">
    <source>
        <dbReference type="ARBA" id="ARBA00005945"/>
    </source>
</evidence>
<dbReference type="AlphaFoldDB" id="A0A250XFM9"/>
<dbReference type="STRING" id="1157962.A0A250XFM9"/>
<gene>
    <name evidence="7" type="ORF">CEUSTIGMA_g9291.t1</name>
</gene>
<dbReference type="GO" id="GO:0042147">
    <property type="term" value="P:retrograde transport, endosome to Golgi"/>
    <property type="evidence" value="ECO:0007669"/>
    <property type="project" value="InterPro"/>
</dbReference>
<evidence type="ECO:0000313" key="8">
    <source>
        <dbReference type="Proteomes" id="UP000232323"/>
    </source>
</evidence>
<protein>
    <recommendedName>
        <fullName evidence="2 5">Vacuolar protein sorting-associated protein 29</fullName>
    </recommendedName>
</protein>
<comment type="caution">
    <text evidence="7">The sequence shown here is derived from an EMBL/GenBank/DDBJ whole genome shotgun (WGS) entry which is preliminary data.</text>
</comment>
<evidence type="ECO:0000256" key="2">
    <source>
        <dbReference type="ARBA" id="ARBA00017767"/>
    </source>
</evidence>
<evidence type="ECO:0000256" key="5">
    <source>
        <dbReference type="RuleBase" id="RU362040"/>
    </source>
</evidence>
<dbReference type="EMBL" id="BEGY01000071">
    <property type="protein sequence ID" value="GAX81863.1"/>
    <property type="molecule type" value="Genomic_DNA"/>
</dbReference>
<organism evidence="7 8">
    <name type="scientific">Chlamydomonas eustigma</name>
    <dbReference type="NCBI Taxonomy" id="1157962"/>
    <lineage>
        <taxon>Eukaryota</taxon>
        <taxon>Viridiplantae</taxon>
        <taxon>Chlorophyta</taxon>
        <taxon>core chlorophytes</taxon>
        <taxon>Chlorophyceae</taxon>
        <taxon>CS clade</taxon>
        <taxon>Chlamydomonadales</taxon>
        <taxon>Chlamydomonadaceae</taxon>
        <taxon>Chlamydomonas</taxon>
    </lineage>
</organism>
<dbReference type="Gene3D" id="3.60.21.10">
    <property type="match status" value="1"/>
</dbReference>
<dbReference type="SUPFAM" id="SSF56300">
    <property type="entry name" value="Metallo-dependent phosphatases"/>
    <property type="match status" value="1"/>
</dbReference>
<comment type="similarity">
    <text evidence="1 5">Belongs to the VPS29 family.</text>
</comment>
<dbReference type="CDD" id="cd07394">
    <property type="entry name" value="MPP_Vps29"/>
    <property type="match status" value="1"/>
</dbReference>
<keyword evidence="8" id="KW-1185">Reference proteome</keyword>
<accession>A0A250XFM9</accession>
<dbReference type="GO" id="GO:0031410">
    <property type="term" value="C:cytoplasmic vesicle"/>
    <property type="evidence" value="ECO:0007669"/>
    <property type="project" value="UniProtKB-ARBA"/>
</dbReference>
<dbReference type="InterPro" id="IPR024654">
    <property type="entry name" value="Calcineurin-like_PHP_lpxH"/>
</dbReference>
<dbReference type="OrthoDB" id="10258130at2759"/>
<dbReference type="InterPro" id="IPR000979">
    <property type="entry name" value="Phosphodiesterase_MJ0936/Vps29"/>
</dbReference>
<proteinExistence type="inferred from homology"/>
<name>A0A250XFM9_9CHLO</name>
<evidence type="ECO:0000313" key="7">
    <source>
        <dbReference type="EMBL" id="GAX81863.1"/>
    </source>
</evidence>
<feature type="domain" description="Calcineurin-like phosphoesterase" evidence="6">
    <location>
        <begin position="1"/>
        <end position="155"/>
    </location>
</feature>
<dbReference type="GO" id="GO:0015031">
    <property type="term" value="P:protein transport"/>
    <property type="evidence" value="ECO:0007669"/>
    <property type="project" value="UniProtKB-KW"/>
</dbReference>
<dbReference type="PANTHER" id="PTHR11124">
    <property type="entry name" value="VACUOLAR SORTING PROTEIN VPS29"/>
    <property type="match status" value="1"/>
</dbReference>
<dbReference type="Pfam" id="PF12850">
    <property type="entry name" value="Metallophos_2"/>
    <property type="match status" value="1"/>
</dbReference>
<dbReference type="NCBIfam" id="TIGR00040">
    <property type="entry name" value="yfcE"/>
    <property type="match status" value="1"/>
</dbReference>
<evidence type="ECO:0000256" key="4">
    <source>
        <dbReference type="ARBA" id="ARBA00022927"/>
    </source>
</evidence>
<evidence type="ECO:0000256" key="3">
    <source>
        <dbReference type="ARBA" id="ARBA00022448"/>
    </source>
</evidence>
<dbReference type="InterPro" id="IPR028661">
    <property type="entry name" value="Vps29"/>
</dbReference>
<dbReference type="GO" id="GO:0030904">
    <property type="term" value="C:retromer complex"/>
    <property type="evidence" value="ECO:0007669"/>
    <property type="project" value="InterPro"/>
</dbReference>
<evidence type="ECO:0000259" key="6">
    <source>
        <dbReference type="Pfam" id="PF12850"/>
    </source>
</evidence>
<keyword evidence="3" id="KW-0813">Transport</keyword>
<dbReference type="Proteomes" id="UP000232323">
    <property type="component" value="Unassembled WGS sequence"/>
</dbReference>
<keyword evidence="4" id="KW-0653">Protein transport</keyword>
<dbReference type="InterPro" id="IPR029052">
    <property type="entry name" value="Metallo-depent_PP-like"/>
</dbReference>
<dbReference type="FunFam" id="3.60.21.10:FF:000015">
    <property type="entry name" value="Vacuolar protein sorting-associated protein 29"/>
    <property type="match status" value="1"/>
</dbReference>
<reference evidence="7 8" key="1">
    <citation type="submission" date="2017-08" db="EMBL/GenBank/DDBJ databases">
        <title>Acidophilic green algal genome provides insights into adaptation to an acidic environment.</title>
        <authorList>
            <person name="Hirooka S."/>
            <person name="Hirose Y."/>
            <person name="Kanesaki Y."/>
            <person name="Higuchi S."/>
            <person name="Fujiwara T."/>
            <person name="Onuma R."/>
            <person name="Era A."/>
            <person name="Ohbayashi R."/>
            <person name="Uzuka A."/>
            <person name="Nozaki H."/>
            <person name="Yoshikawa H."/>
            <person name="Miyagishima S.Y."/>
        </authorList>
    </citation>
    <scope>NUCLEOTIDE SEQUENCE [LARGE SCALE GENOMIC DNA]</scope>
    <source>
        <strain evidence="7 8">NIES-2499</strain>
    </source>
</reference>